<feature type="transmembrane region" description="Helical" evidence="6">
    <location>
        <begin position="238"/>
        <end position="261"/>
    </location>
</feature>
<dbReference type="PANTHER" id="PTHR43229">
    <property type="entry name" value="NODULATION PROTEIN J"/>
    <property type="match status" value="1"/>
</dbReference>
<gene>
    <name evidence="9" type="ORF">DVA86_22910</name>
</gene>
<keyword evidence="2 6" id="KW-0812">Transmembrane</keyword>
<dbReference type="Pfam" id="PF01061">
    <property type="entry name" value="ABC2_membrane"/>
    <property type="match status" value="1"/>
</dbReference>
<dbReference type="GO" id="GO:0043190">
    <property type="term" value="C:ATP-binding cassette (ABC) transporter complex"/>
    <property type="evidence" value="ECO:0007669"/>
    <property type="project" value="InterPro"/>
</dbReference>
<dbReference type="InterPro" id="IPR000412">
    <property type="entry name" value="ABC_2_transport"/>
</dbReference>
<evidence type="ECO:0000259" key="8">
    <source>
        <dbReference type="PROSITE" id="PS51012"/>
    </source>
</evidence>
<feature type="domain" description="ABC transmembrane type-2" evidence="8">
    <location>
        <begin position="35"/>
        <end position="268"/>
    </location>
</feature>
<dbReference type="InterPro" id="IPR051784">
    <property type="entry name" value="Nod_factor_ABC_transporter"/>
</dbReference>
<keyword evidence="4 6" id="KW-0472">Membrane</keyword>
<evidence type="ECO:0000313" key="9">
    <source>
        <dbReference type="EMBL" id="AXK35071.1"/>
    </source>
</evidence>
<proteinExistence type="inferred from homology"/>
<organism evidence="9 10">
    <name type="scientific">Streptomyces armeniacus</name>
    <dbReference type="NCBI Taxonomy" id="83291"/>
    <lineage>
        <taxon>Bacteria</taxon>
        <taxon>Bacillati</taxon>
        <taxon>Actinomycetota</taxon>
        <taxon>Actinomycetes</taxon>
        <taxon>Kitasatosporales</taxon>
        <taxon>Streptomycetaceae</taxon>
        <taxon>Streptomyces</taxon>
    </lineage>
</organism>
<evidence type="ECO:0000256" key="3">
    <source>
        <dbReference type="ARBA" id="ARBA00022989"/>
    </source>
</evidence>
<dbReference type="PANTHER" id="PTHR43229:SF2">
    <property type="entry name" value="NODULATION PROTEIN J"/>
    <property type="match status" value="1"/>
</dbReference>
<dbReference type="GO" id="GO:0046677">
    <property type="term" value="P:response to antibiotic"/>
    <property type="evidence" value="ECO:0007669"/>
    <property type="project" value="UniProtKB-KW"/>
</dbReference>
<dbReference type="PIRSF" id="PIRSF006648">
    <property type="entry name" value="DrrB"/>
    <property type="match status" value="1"/>
</dbReference>
<evidence type="ECO:0000256" key="1">
    <source>
        <dbReference type="ARBA" id="ARBA00004141"/>
    </source>
</evidence>
<dbReference type="RefSeq" id="WP_208880978.1">
    <property type="nucleotide sequence ID" value="NZ_CP031320.1"/>
</dbReference>
<feature type="transmembrane region" description="Helical" evidence="6">
    <location>
        <begin position="35"/>
        <end position="56"/>
    </location>
</feature>
<reference evidence="9 10" key="1">
    <citation type="submission" date="2018-07" db="EMBL/GenBank/DDBJ databases">
        <title>Draft genome of the type strain Streptomyces armeniacus ATCC 15676.</title>
        <authorList>
            <person name="Labana P."/>
            <person name="Gosse J.T."/>
            <person name="Boddy C.N."/>
        </authorList>
    </citation>
    <scope>NUCLEOTIDE SEQUENCE [LARGE SCALE GENOMIC DNA]</scope>
    <source>
        <strain evidence="9 10">ATCC 15676</strain>
    </source>
</reference>
<comment type="subcellular location">
    <subcellularLocation>
        <location evidence="6">Cell membrane</location>
        <topology evidence="6">Multi-pass membrane protein</topology>
    </subcellularLocation>
    <subcellularLocation>
        <location evidence="1">Membrane</location>
        <topology evidence="1">Multi-pass membrane protein</topology>
    </subcellularLocation>
</comment>
<dbReference type="InterPro" id="IPR047817">
    <property type="entry name" value="ABC2_TM_bact-type"/>
</dbReference>
<dbReference type="AlphaFoldDB" id="A0A345XTV5"/>
<dbReference type="EMBL" id="CP031320">
    <property type="protein sequence ID" value="AXK35071.1"/>
    <property type="molecule type" value="Genomic_DNA"/>
</dbReference>
<evidence type="ECO:0000256" key="7">
    <source>
        <dbReference type="SAM" id="MobiDB-lite"/>
    </source>
</evidence>
<dbReference type="KEGG" id="sarm:DVA86_22910"/>
<evidence type="ECO:0000313" key="10">
    <source>
        <dbReference type="Proteomes" id="UP000254425"/>
    </source>
</evidence>
<feature type="compositionally biased region" description="Gly residues" evidence="7">
    <location>
        <begin position="279"/>
        <end position="297"/>
    </location>
</feature>
<keyword evidence="10" id="KW-1185">Reference proteome</keyword>
<keyword evidence="6" id="KW-1003">Cell membrane</keyword>
<dbReference type="InterPro" id="IPR013525">
    <property type="entry name" value="ABC2_TM"/>
</dbReference>
<feature type="transmembrane region" description="Helical" evidence="6">
    <location>
        <begin position="156"/>
        <end position="181"/>
    </location>
</feature>
<dbReference type="PROSITE" id="PS51012">
    <property type="entry name" value="ABC_TM2"/>
    <property type="match status" value="1"/>
</dbReference>
<sequence length="297" mass="30453">MTTRARTRRLYGVHALADTVTMLRRSLRHAWRSPSMTLTVVGMPVVTLLLFTYVLGGALGDGIGGPYARGGAYVDYVAPGIILTAATAGALVTAVAVCVDVTDGLGDRFRTMAISRASFLTGHVVGSLVQTLLSVLLVLAVAVLAGFRPDATPVEWLAAFGVLTLLTLALTWPAALVGLVARTPETASNVPMPVQFLPFLGSAVVPPETMPAGLRWFAEYQPFTPATDTLRGLLTGTAVGGSALAAVAWCGGLAAVGYVWARSAFDRGAGRRGVPEARGGPGVPGGPGGPGGPGYEG</sequence>
<evidence type="ECO:0000256" key="6">
    <source>
        <dbReference type="RuleBase" id="RU361157"/>
    </source>
</evidence>
<protein>
    <recommendedName>
        <fullName evidence="6">Transport permease protein</fullName>
    </recommendedName>
</protein>
<keyword evidence="3 6" id="KW-1133">Transmembrane helix</keyword>
<dbReference type="Proteomes" id="UP000254425">
    <property type="component" value="Chromosome"/>
</dbReference>
<comment type="caution">
    <text evidence="6">Lacks conserved residue(s) required for the propagation of feature annotation.</text>
</comment>
<comment type="similarity">
    <text evidence="6">Belongs to the ABC-2 integral membrane protein family.</text>
</comment>
<evidence type="ECO:0000256" key="5">
    <source>
        <dbReference type="ARBA" id="ARBA00023251"/>
    </source>
</evidence>
<dbReference type="GO" id="GO:0140359">
    <property type="term" value="F:ABC-type transporter activity"/>
    <property type="evidence" value="ECO:0007669"/>
    <property type="project" value="InterPro"/>
</dbReference>
<feature type="transmembrane region" description="Helical" evidence="6">
    <location>
        <begin position="120"/>
        <end position="144"/>
    </location>
</feature>
<feature type="transmembrane region" description="Helical" evidence="6">
    <location>
        <begin position="76"/>
        <end position="99"/>
    </location>
</feature>
<evidence type="ECO:0000256" key="4">
    <source>
        <dbReference type="ARBA" id="ARBA00023136"/>
    </source>
</evidence>
<keyword evidence="5" id="KW-0046">Antibiotic resistance</keyword>
<evidence type="ECO:0000256" key="2">
    <source>
        <dbReference type="ARBA" id="ARBA00022692"/>
    </source>
</evidence>
<feature type="region of interest" description="Disordered" evidence="7">
    <location>
        <begin position="269"/>
        <end position="297"/>
    </location>
</feature>
<keyword evidence="6" id="KW-0813">Transport</keyword>
<name>A0A345XTV5_9ACTN</name>
<accession>A0A345XTV5</accession>